<evidence type="ECO:0000256" key="1">
    <source>
        <dbReference type="ARBA" id="ARBA00022574"/>
    </source>
</evidence>
<keyword evidence="7" id="KW-1185">Reference proteome</keyword>
<dbReference type="InterPro" id="IPR001680">
    <property type="entry name" value="WD40_rpt"/>
</dbReference>
<protein>
    <submittedName>
        <fullName evidence="6">26S proteasome regulatory subunit rpn14</fullName>
    </submittedName>
</protein>
<keyword evidence="1 5" id="KW-0853">WD repeat</keyword>
<sequence>MTETITVAHIQYDFKAVLEENDENDDEFYINVDKNLNEIKEHKIVVLGNSRGVDAGKGNTFEKVGSHLYKARLDGHDFLFNTIIRDCSKMLKRADYTAVDTAKLQMRRFILGTTEGDIKVLDSNFNLQREIDQAHVSEITKLKFFPSGEALISSSQDMQLKIWSVKDGSNPRTLIGHRATVTDIAIIDRGRNVLSASLDGTICLWECGTGTTIHTFNRKENPHDGVNSIALFEGTERQLHEISTSKKNNLEFGTYGKYVIAGHVSGVITVHNVFSKEQTIQLPSKFTCSCNSLTVDGNNANYIYAGYENGMLAQWDLRSPECPVGEFLINEGTPINNVYFAAGALFVSSGFDTSIKLDIISDPESERPAIEFETPTFLVSNDDEVSQFCYLSDDESNGEVLEVGKKNFCALYNLSNP</sequence>
<dbReference type="Proteomes" id="UP000501346">
    <property type="component" value="Chromosome ScVII"/>
</dbReference>
<dbReference type="GO" id="GO:0000502">
    <property type="term" value="C:proteasome complex"/>
    <property type="evidence" value="ECO:0007669"/>
    <property type="project" value="UniProtKB-KW"/>
</dbReference>
<keyword evidence="3 6" id="KW-0647">Proteasome</keyword>
<dbReference type="InterPro" id="IPR051179">
    <property type="entry name" value="WD_repeat_multifunction"/>
</dbReference>
<dbReference type="Pfam" id="PF00400">
    <property type="entry name" value="WD40"/>
    <property type="match status" value="2"/>
</dbReference>
<dbReference type="OrthoDB" id="10257301at2759"/>
<dbReference type="PROSITE" id="PS50082">
    <property type="entry name" value="WD_REPEATS_2"/>
    <property type="match status" value="2"/>
</dbReference>
<proteinExistence type="inferred from homology"/>
<evidence type="ECO:0000256" key="4">
    <source>
        <dbReference type="ARBA" id="ARBA00038321"/>
    </source>
</evidence>
<comment type="similarity">
    <text evidence="4">Belongs to the WD repeat PAAF1/RPN14 family.</text>
</comment>
<dbReference type="AlphaFoldDB" id="A0A6C1DSG1"/>
<evidence type="ECO:0000256" key="5">
    <source>
        <dbReference type="PROSITE-ProRule" id="PRU00221"/>
    </source>
</evidence>
<dbReference type="PANTHER" id="PTHR19857">
    <property type="entry name" value="MITOCHONDRIAL DIVISION PROTEIN 1-RELATED"/>
    <property type="match status" value="1"/>
</dbReference>
<feature type="repeat" description="WD" evidence="5">
    <location>
        <begin position="132"/>
        <end position="173"/>
    </location>
</feature>
<feature type="repeat" description="WD" evidence="5">
    <location>
        <begin position="174"/>
        <end position="215"/>
    </location>
</feature>
<dbReference type="InterPro" id="IPR015943">
    <property type="entry name" value="WD40/YVTN_repeat-like_dom_sf"/>
</dbReference>
<dbReference type="PROSITE" id="PS50294">
    <property type="entry name" value="WD_REPEATS_REGION"/>
    <property type="match status" value="2"/>
</dbReference>
<dbReference type="EMBL" id="CP048988">
    <property type="protein sequence ID" value="QID79540.1"/>
    <property type="molecule type" value="Genomic_DNA"/>
</dbReference>
<dbReference type="Gene3D" id="2.130.10.10">
    <property type="entry name" value="YVTN repeat-like/Quinoprotein amine dehydrogenase"/>
    <property type="match status" value="2"/>
</dbReference>
<keyword evidence="2" id="KW-0677">Repeat</keyword>
<dbReference type="SMART" id="SM00320">
    <property type="entry name" value="WD40"/>
    <property type="match status" value="4"/>
</dbReference>
<dbReference type="SUPFAM" id="SSF50978">
    <property type="entry name" value="WD40 repeat-like"/>
    <property type="match status" value="1"/>
</dbReference>
<evidence type="ECO:0000313" key="6">
    <source>
        <dbReference type="EMBL" id="QID79540.1"/>
    </source>
</evidence>
<reference evidence="6 7" key="1">
    <citation type="journal article" date="2019" name="BMC Genomics">
        <title>Chromosome level assembly and comparative genome analysis confirm lager-brewing yeasts originated from a single hybridization.</title>
        <authorList>
            <person name="Salazar A.N."/>
            <person name="Gorter de Vries A.R."/>
            <person name="van den Broek M."/>
            <person name="Brouwers N."/>
            <person name="de la Torre Cortes P."/>
            <person name="Kuijpers N.G.A."/>
            <person name="Daran J.G."/>
            <person name="Abeel T."/>
        </authorList>
    </citation>
    <scope>NUCLEOTIDE SEQUENCE [LARGE SCALE GENOMIC DNA]</scope>
    <source>
        <strain evidence="6 7">CBS 1483</strain>
    </source>
</reference>
<evidence type="ECO:0000256" key="2">
    <source>
        <dbReference type="ARBA" id="ARBA00022737"/>
    </source>
</evidence>
<evidence type="ECO:0000256" key="3">
    <source>
        <dbReference type="ARBA" id="ARBA00022942"/>
    </source>
</evidence>
<organism evidence="6 7">
    <name type="scientific">Saccharomyces pastorianus</name>
    <name type="common">Lager yeast</name>
    <name type="synonym">Saccharomyces cerevisiae x Saccharomyces eubayanus</name>
    <dbReference type="NCBI Taxonomy" id="27292"/>
    <lineage>
        <taxon>Eukaryota</taxon>
        <taxon>Fungi</taxon>
        <taxon>Dikarya</taxon>
        <taxon>Ascomycota</taxon>
        <taxon>Saccharomycotina</taxon>
        <taxon>Saccharomycetes</taxon>
        <taxon>Saccharomycetales</taxon>
        <taxon>Saccharomycetaceae</taxon>
        <taxon>Saccharomyces</taxon>
    </lineage>
</organism>
<accession>A0A6C1DSG1</accession>
<dbReference type="InterPro" id="IPR036322">
    <property type="entry name" value="WD40_repeat_dom_sf"/>
</dbReference>
<dbReference type="PANTHER" id="PTHR19857:SF19">
    <property type="entry name" value="26S PROTEASOME REGULATORY SUBUNIT RPN14"/>
    <property type="match status" value="1"/>
</dbReference>
<gene>
    <name evidence="6" type="primary">RPN14_1</name>
    <name evidence="6" type="ORF">GRS66_001812</name>
</gene>
<evidence type="ECO:0000313" key="7">
    <source>
        <dbReference type="Proteomes" id="UP000501346"/>
    </source>
</evidence>
<name>A0A6C1DSG1_SACPS</name>